<feature type="transmembrane region" description="Helical" evidence="6">
    <location>
        <begin position="96"/>
        <end position="120"/>
    </location>
</feature>
<evidence type="ECO:0000259" key="7">
    <source>
        <dbReference type="Pfam" id="PF15982"/>
    </source>
</evidence>
<feature type="transmembrane region" description="Helical" evidence="6">
    <location>
        <begin position="264"/>
        <end position="290"/>
    </location>
</feature>
<feature type="transmembrane region" description="Helical" evidence="6">
    <location>
        <begin position="349"/>
        <end position="369"/>
    </location>
</feature>
<name>A0A8J2HL72_COTCN</name>
<evidence type="ECO:0000256" key="5">
    <source>
        <dbReference type="ARBA" id="ARBA00023136"/>
    </source>
</evidence>
<dbReference type="Pfam" id="PF15982">
    <property type="entry name" value="TMEM135_C_rich"/>
    <property type="match status" value="1"/>
</dbReference>
<comment type="similarity">
    <text evidence="2">Belongs to the TMEM135 family.</text>
</comment>
<keyword evidence="9" id="KW-1185">Reference proteome</keyword>
<sequence length="466" mass="53244">MPSRLSKFAINTNNCKDFTHPWTDSCMSAQVGLGLHALQESLKIYSTVYLGALLMRGKVPSKNDVLKAIFGILQSTAFLSWSAYTYPIFICTFRKLLGNFNIITVSFLPSFLSSLAAIVIERPSRRTLLCLYVANIATETVFRMAQWRGIVKPIPYGNVYIFAASMTTLIYFYRSKSLKTDSIFKLLRIVISPYDDPEYAKHRVLISEPSTSKNINTQKKNSVDKSKKKSSYNFIQESIRVYQNFINWIKNTAKHNSCPHPYSCLHFILGGSFKMFSFGLSIQLGLNLIFKFRKFMTKPSLLKEEFLKKSTFNLALFVGGFSGIYRLVSCLLRNLSNKNSKYHAIPASLLASVSFTMYPSNTIALYVMWKSLQLLWNSGVEDEILPEVKWFNIFLYCFCTAILFHVAIIEPQNLRGSYWKFLCSISGGRVAAMSRTPLDQFGLETSKHLQEVMKKTNTTDYFPYSY</sequence>
<dbReference type="InterPro" id="IPR026749">
    <property type="entry name" value="Tmem135"/>
</dbReference>
<keyword evidence="3 6" id="KW-0812">Transmembrane</keyword>
<evidence type="ECO:0000256" key="6">
    <source>
        <dbReference type="SAM" id="Phobius"/>
    </source>
</evidence>
<feature type="transmembrane region" description="Helical" evidence="6">
    <location>
        <begin position="65"/>
        <end position="84"/>
    </location>
</feature>
<evidence type="ECO:0000256" key="4">
    <source>
        <dbReference type="ARBA" id="ARBA00022989"/>
    </source>
</evidence>
<evidence type="ECO:0000313" key="8">
    <source>
        <dbReference type="EMBL" id="CAG5107010.1"/>
    </source>
</evidence>
<dbReference type="OrthoDB" id="291792at2759"/>
<proteinExistence type="inferred from homology"/>
<evidence type="ECO:0000256" key="2">
    <source>
        <dbReference type="ARBA" id="ARBA00008924"/>
    </source>
</evidence>
<feature type="domain" description="Transmembrane protein 135 N-terminal" evidence="7">
    <location>
        <begin position="13"/>
        <end position="145"/>
    </location>
</feature>
<keyword evidence="4 6" id="KW-1133">Transmembrane helix</keyword>
<dbReference type="EMBL" id="CAJNRD030001124">
    <property type="protein sequence ID" value="CAG5107010.1"/>
    <property type="molecule type" value="Genomic_DNA"/>
</dbReference>
<feature type="transmembrane region" description="Helical" evidence="6">
    <location>
        <begin position="157"/>
        <end position="173"/>
    </location>
</feature>
<accession>A0A8J2HL72</accession>
<evidence type="ECO:0000313" key="9">
    <source>
        <dbReference type="Proteomes" id="UP000786811"/>
    </source>
</evidence>
<comment type="caution">
    <text evidence="8">The sequence shown here is derived from an EMBL/GenBank/DDBJ whole genome shotgun (WGS) entry which is preliminary data.</text>
</comment>
<evidence type="ECO:0000256" key="1">
    <source>
        <dbReference type="ARBA" id="ARBA00004127"/>
    </source>
</evidence>
<dbReference type="InterPro" id="IPR031926">
    <property type="entry name" value="TMEM135_N"/>
</dbReference>
<organism evidence="8 9">
    <name type="scientific">Cotesia congregata</name>
    <name type="common">Parasitoid wasp</name>
    <name type="synonym">Apanteles congregatus</name>
    <dbReference type="NCBI Taxonomy" id="51543"/>
    <lineage>
        <taxon>Eukaryota</taxon>
        <taxon>Metazoa</taxon>
        <taxon>Ecdysozoa</taxon>
        <taxon>Arthropoda</taxon>
        <taxon>Hexapoda</taxon>
        <taxon>Insecta</taxon>
        <taxon>Pterygota</taxon>
        <taxon>Neoptera</taxon>
        <taxon>Endopterygota</taxon>
        <taxon>Hymenoptera</taxon>
        <taxon>Apocrita</taxon>
        <taxon>Ichneumonoidea</taxon>
        <taxon>Braconidae</taxon>
        <taxon>Microgastrinae</taxon>
        <taxon>Cotesia</taxon>
    </lineage>
</organism>
<dbReference type="PANTHER" id="PTHR12459">
    <property type="entry name" value="TRANSMEMBRANE PROTEIN 135-RELATED"/>
    <property type="match status" value="1"/>
</dbReference>
<protein>
    <submittedName>
        <fullName evidence="8">Similar to tmem135: Transmembrane protein 135 (Xenopus laevis)</fullName>
    </submittedName>
</protein>
<dbReference type="GO" id="GO:0012505">
    <property type="term" value="C:endomembrane system"/>
    <property type="evidence" value="ECO:0007669"/>
    <property type="project" value="UniProtKB-SubCell"/>
</dbReference>
<reference evidence="8" key="1">
    <citation type="submission" date="2021-04" db="EMBL/GenBank/DDBJ databases">
        <authorList>
            <person name="Chebbi M.A.C M."/>
        </authorList>
    </citation>
    <scope>NUCLEOTIDE SEQUENCE</scope>
</reference>
<feature type="transmembrane region" description="Helical" evidence="6">
    <location>
        <begin position="389"/>
        <end position="409"/>
    </location>
</feature>
<gene>
    <name evidence="8" type="ORF">HICCMSTLAB_LOCUS12540</name>
</gene>
<dbReference type="AlphaFoldDB" id="A0A8J2HL72"/>
<evidence type="ECO:0000256" key="3">
    <source>
        <dbReference type="ARBA" id="ARBA00022692"/>
    </source>
</evidence>
<keyword evidence="5 6" id="KW-0472">Membrane</keyword>
<feature type="transmembrane region" description="Helical" evidence="6">
    <location>
        <begin position="310"/>
        <end position="328"/>
    </location>
</feature>
<comment type="subcellular location">
    <subcellularLocation>
        <location evidence="1">Endomembrane system</location>
        <topology evidence="1">Multi-pass membrane protein</topology>
    </subcellularLocation>
</comment>
<dbReference type="PANTHER" id="PTHR12459:SF15">
    <property type="entry name" value="TRANSMEMBRANE PROTEIN 135"/>
    <property type="match status" value="1"/>
</dbReference>
<dbReference type="Proteomes" id="UP000786811">
    <property type="component" value="Unassembled WGS sequence"/>
</dbReference>